<keyword evidence="2" id="KW-0378">Hydrolase</keyword>
<dbReference type="PANTHER" id="PTHR30217:SF6">
    <property type="entry name" value="TRNA HYDROXYLATION PROTEIN P"/>
    <property type="match status" value="1"/>
</dbReference>
<dbReference type="AlphaFoldDB" id="A0A5M4AYD2"/>
<dbReference type="InterPro" id="IPR001539">
    <property type="entry name" value="Peptidase_U32"/>
</dbReference>
<name>A0A5M4AYD2_9BACT</name>
<evidence type="ECO:0000313" key="4">
    <source>
        <dbReference type="EMBL" id="GET32596.1"/>
    </source>
</evidence>
<dbReference type="GO" id="GO:0006508">
    <property type="term" value="P:proteolysis"/>
    <property type="evidence" value="ECO:0007669"/>
    <property type="project" value="UniProtKB-KW"/>
</dbReference>
<gene>
    <name evidence="4" type="ORF">PbJCM13498_14590</name>
</gene>
<keyword evidence="1" id="KW-0645">Protease</keyword>
<dbReference type="Proteomes" id="UP000391834">
    <property type="component" value="Unassembled WGS sequence"/>
</dbReference>
<accession>A0A5M4AYD2</accession>
<reference evidence="4 5" key="1">
    <citation type="submission" date="2019-10" db="EMBL/GenBank/DDBJ databases">
        <title>Prolixibacter strains distinguished by the presence of nitrate reductase genes were adept at nitrate-dependent anaerobic corrosion of metallic iron and carbon steel.</title>
        <authorList>
            <person name="Iino T."/>
            <person name="Shono N."/>
            <person name="Ito K."/>
            <person name="Nakamura R."/>
            <person name="Sueoka K."/>
            <person name="Harayama S."/>
            <person name="Ohkuma M."/>
        </authorList>
    </citation>
    <scope>NUCLEOTIDE SEQUENCE [LARGE SCALE GENOMIC DNA]</scope>
    <source>
        <strain evidence="4 5">JCM 13498</strain>
    </source>
</reference>
<dbReference type="PANTHER" id="PTHR30217">
    <property type="entry name" value="PEPTIDASE U32 FAMILY"/>
    <property type="match status" value="1"/>
</dbReference>
<organism evidence="4 5">
    <name type="scientific">Prolixibacter bellariivorans</name>
    <dbReference type="NCBI Taxonomy" id="314319"/>
    <lineage>
        <taxon>Bacteria</taxon>
        <taxon>Pseudomonadati</taxon>
        <taxon>Bacteroidota</taxon>
        <taxon>Bacteroidia</taxon>
        <taxon>Marinilabiliales</taxon>
        <taxon>Prolixibacteraceae</taxon>
        <taxon>Prolixibacter</taxon>
    </lineage>
</organism>
<proteinExistence type="inferred from homology"/>
<protein>
    <submittedName>
        <fullName evidence="4">Collagenase</fullName>
    </submittedName>
</protein>
<keyword evidence="5" id="KW-1185">Reference proteome</keyword>
<dbReference type="EMBL" id="BLAX01000001">
    <property type="protein sequence ID" value="GET32596.1"/>
    <property type="molecule type" value="Genomic_DNA"/>
</dbReference>
<comment type="similarity">
    <text evidence="3">Belongs to the peptidase U32 family.</text>
</comment>
<sequence>MLIKVGIVPLHQFLKTVMERKDVEIMAPVGSYESLMAAIQGGAGSVYFGVEKLNMRARSSHNFTIDDLKEIVSRSERAGVKTYLTVNTGIFDDELDKIRGIIVAAKESGVSAVIASDMGVIQMCREQGVEVHMSTQVNITNYAEVKFYSQFADVMVLAREMTLDRVAEITKQIERDDLKGPSGKRVRLEMFVHGALCMAISGKCYLSLHETSSSANRGACMQTCRRAYIVTDKETGQELEIDNEYIMSPKDLKTIHFLNKILDSGVSVLKIEGRARSAEYVKTVAECYGEAVEAYFDGTFGQEKIDNWDKRLSTVFNRGFWDGYYLGQRLGEWSHNYGSRATKKRMYIGKGTNYFSKLEVAEFKMETQSLKVGDEILITGPTTGVVQMVVPEIRVDEKAVEETRKGEYFSMPLDVKIRRSDKLYKIVDASEVKSGRPK</sequence>
<dbReference type="PROSITE" id="PS01276">
    <property type="entry name" value="PEPTIDASE_U32"/>
    <property type="match status" value="1"/>
</dbReference>
<dbReference type="Pfam" id="PF01136">
    <property type="entry name" value="Peptidase_U32"/>
    <property type="match status" value="1"/>
</dbReference>
<evidence type="ECO:0000256" key="1">
    <source>
        <dbReference type="ARBA" id="ARBA00022670"/>
    </source>
</evidence>
<evidence type="ECO:0000256" key="2">
    <source>
        <dbReference type="ARBA" id="ARBA00022801"/>
    </source>
</evidence>
<dbReference type="InterPro" id="IPR051454">
    <property type="entry name" value="RNA/ubiquinone_mod_enzymes"/>
</dbReference>
<evidence type="ECO:0000256" key="3">
    <source>
        <dbReference type="ARBA" id="ARBA00038374"/>
    </source>
</evidence>
<comment type="caution">
    <text evidence="4">The sequence shown here is derived from an EMBL/GenBank/DDBJ whole genome shotgun (WGS) entry which is preliminary data.</text>
</comment>
<evidence type="ECO:0000313" key="5">
    <source>
        <dbReference type="Proteomes" id="UP000391834"/>
    </source>
</evidence>
<dbReference type="GO" id="GO:0008233">
    <property type="term" value="F:peptidase activity"/>
    <property type="evidence" value="ECO:0007669"/>
    <property type="project" value="UniProtKB-KW"/>
</dbReference>